<dbReference type="OrthoDB" id="3788525at2"/>
<accession>A0A4U2YJ43</accession>
<evidence type="ECO:0000313" key="2">
    <source>
        <dbReference type="EMBL" id="TKI60372.1"/>
    </source>
</evidence>
<feature type="chain" id="PRO_5039191927" evidence="1">
    <location>
        <begin position="25"/>
        <end position="221"/>
    </location>
</feature>
<dbReference type="AlphaFoldDB" id="A0A4U2YJ43"/>
<organism evidence="2 3">
    <name type="scientific">Nocardioides jishulii</name>
    <dbReference type="NCBI Taxonomy" id="2575440"/>
    <lineage>
        <taxon>Bacteria</taxon>
        <taxon>Bacillati</taxon>
        <taxon>Actinomycetota</taxon>
        <taxon>Actinomycetes</taxon>
        <taxon>Propionibacteriales</taxon>
        <taxon>Nocardioidaceae</taxon>
        <taxon>Nocardioides</taxon>
    </lineage>
</organism>
<evidence type="ECO:0000313" key="3">
    <source>
        <dbReference type="Proteomes" id="UP000307808"/>
    </source>
</evidence>
<gene>
    <name evidence="2" type="ORF">FC770_16375</name>
</gene>
<name>A0A4U2YJ43_9ACTN</name>
<reference evidence="2 3" key="1">
    <citation type="submission" date="2019-04" db="EMBL/GenBank/DDBJ databases">
        <authorList>
            <person name="Dong K."/>
        </authorList>
    </citation>
    <scope>NUCLEOTIDE SEQUENCE [LARGE SCALE GENOMIC DNA]</scope>
    <source>
        <strain evidence="3">dk3543</strain>
    </source>
</reference>
<dbReference type="RefSeq" id="WP_137067405.1">
    <property type="nucleotide sequence ID" value="NZ_CP040748.1"/>
</dbReference>
<evidence type="ECO:0000256" key="1">
    <source>
        <dbReference type="SAM" id="SignalP"/>
    </source>
</evidence>
<dbReference type="Proteomes" id="UP000307808">
    <property type="component" value="Unassembled WGS sequence"/>
</dbReference>
<keyword evidence="1" id="KW-0732">Signal</keyword>
<protein>
    <submittedName>
        <fullName evidence="2">Uncharacterized protein</fullName>
    </submittedName>
</protein>
<keyword evidence="3" id="KW-1185">Reference proteome</keyword>
<feature type="signal peptide" evidence="1">
    <location>
        <begin position="1"/>
        <end position="24"/>
    </location>
</feature>
<sequence>MRLHRTIAGLVSAALLGLAPVALAGAPAHAASYTTVTEIGASRTLIEYKGSYKPYLQASVKTPDGGSVFYGDVDLQASVAGAAYKTIRTVKASGFISFSDVVPSKNTTYRVIYKGGASSYDSYSASNSKALTIKVARKLTIKNPKGTKINGKVSPKYAKQKIVIQKKVGKKWKKFRTLKTNKKSRFSVTLPAKRKRTYFRFIVPGNKAYAQRVAEGSTIRY</sequence>
<dbReference type="EMBL" id="SZPY01000005">
    <property type="protein sequence ID" value="TKI60372.1"/>
    <property type="molecule type" value="Genomic_DNA"/>
</dbReference>
<comment type="caution">
    <text evidence="2">The sequence shown here is derived from an EMBL/GenBank/DDBJ whole genome shotgun (WGS) entry which is preliminary data.</text>
</comment>
<proteinExistence type="predicted"/>